<keyword evidence="2" id="KW-1185">Reference proteome</keyword>
<organism evidence="1 2">
    <name type="scientific">Methyloceanibacter methanicus</name>
    <dbReference type="NCBI Taxonomy" id="1774968"/>
    <lineage>
        <taxon>Bacteria</taxon>
        <taxon>Pseudomonadati</taxon>
        <taxon>Pseudomonadota</taxon>
        <taxon>Alphaproteobacteria</taxon>
        <taxon>Hyphomicrobiales</taxon>
        <taxon>Hyphomicrobiaceae</taxon>
        <taxon>Methyloceanibacter</taxon>
    </lineage>
</organism>
<proteinExistence type="predicted"/>
<dbReference type="STRING" id="1774968.AUC68_08250"/>
<dbReference type="AlphaFoldDB" id="A0A1E3VY25"/>
<comment type="caution">
    <text evidence="1">The sequence shown here is derived from an EMBL/GenBank/DDBJ whole genome shotgun (WGS) entry which is preliminary data.</text>
</comment>
<dbReference type="Proteomes" id="UP000094501">
    <property type="component" value="Unassembled WGS sequence"/>
</dbReference>
<evidence type="ECO:0000313" key="2">
    <source>
        <dbReference type="Proteomes" id="UP000094501"/>
    </source>
</evidence>
<dbReference type="EMBL" id="LPWG01000013">
    <property type="protein sequence ID" value="ODR98422.1"/>
    <property type="molecule type" value="Genomic_DNA"/>
</dbReference>
<protein>
    <submittedName>
        <fullName evidence="1">Uncharacterized protein</fullName>
    </submittedName>
</protein>
<sequence length="62" mass="6153">MTAVTVTGLAALRQRLTAKGLDEALGRTLGSEAEGIAAGAARAAPGRLGETLETVDESKATG</sequence>
<name>A0A1E3VY25_9HYPH</name>
<accession>A0A1E3VY25</accession>
<dbReference type="RefSeq" id="WP_069437878.1">
    <property type="nucleotide sequence ID" value="NZ_LPWG01000013.1"/>
</dbReference>
<reference evidence="1 2" key="1">
    <citation type="journal article" date="2016" name="Environ. Microbiol.">
        <title>New Methyloceanibacter diversity from North Sea sediments includes methanotroph containing solely the soluble methane monooxygenase.</title>
        <authorList>
            <person name="Vekeman B."/>
            <person name="Kerckhof F.M."/>
            <person name="Cremers G."/>
            <person name="de Vos P."/>
            <person name="Vandamme P."/>
            <person name="Boon N."/>
            <person name="Op den Camp H.J."/>
            <person name="Heylen K."/>
        </authorList>
    </citation>
    <scope>NUCLEOTIDE SEQUENCE [LARGE SCALE GENOMIC DNA]</scope>
    <source>
        <strain evidence="1 2">R-67174</strain>
    </source>
</reference>
<evidence type="ECO:0000313" key="1">
    <source>
        <dbReference type="EMBL" id="ODR98422.1"/>
    </source>
</evidence>
<gene>
    <name evidence="1" type="ORF">AUC68_08250</name>
</gene>